<dbReference type="InterPro" id="IPR036259">
    <property type="entry name" value="MFS_trans_sf"/>
</dbReference>
<dbReference type="AlphaFoldDB" id="A0A6N2KS46"/>
<dbReference type="InterPro" id="IPR051068">
    <property type="entry name" value="MFS_Domain-Containing_Protein"/>
</dbReference>
<evidence type="ECO:0000256" key="5">
    <source>
        <dbReference type="ARBA" id="ARBA00023136"/>
    </source>
</evidence>
<dbReference type="GO" id="GO:0009705">
    <property type="term" value="C:plant-type vacuole membrane"/>
    <property type="evidence" value="ECO:0007669"/>
    <property type="project" value="TreeGrafter"/>
</dbReference>
<feature type="transmembrane region" description="Helical" evidence="6">
    <location>
        <begin position="670"/>
        <end position="694"/>
    </location>
</feature>
<dbReference type="Pfam" id="PF07690">
    <property type="entry name" value="MFS_1"/>
    <property type="match status" value="1"/>
</dbReference>
<evidence type="ECO:0000256" key="6">
    <source>
        <dbReference type="SAM" id="Phobius"/>
    </source>
</evidence>
<comment type="subcellular location">
    <subcellularLocation>
        <location evidence="1">Membrane</location>
        <topology evidence="1">Multi-pass membrane protein</topology>
    </subcellularLocation>
</comment>
<dbReference type="InterPro" id="IPR004331">
    <property type="entry name" value="SPX_dom"/>
</dbReference>
<dbReference type="InterPro" id="IPR011701">
    <property type="entry name" value="MFS"/>
</dbReference>
<evidence type="ECO:0000256" key="4">
    <source>
        <dbReference type="ARBA" id="ARBA00022989"/>
    </source>
</evidence>
<name>A0A6N2KS46_SALVM</name>
<dbReference type="CDD" id="cd14479">
    <property type="entry name" value="SPX-MFS_plant"/>
    <property type="match status" value="1"/>
</dbReference>
<reference evidence="8" key="1">
    <citation type="submission" date="2019-03" db="EMBL/GenBank/DDBJ databases">
        <authorList>
            <person name="Mank J."/>
            <person name="Almeida P."/>
        </authorList>
    </citation>
    <scope>NUCLEOTIDE SEQUENCE</scope>
    <source>
        <strain evidence="8">78183</strain>
    </source>
</reference>
<dbReference type="Pfam" id="PF03105">
    <property type="entry name" value="SPX"/>
    <property type="match status" value="1"/>
</dbReference>
<evidence type="ECO:0000259" key="7">
    <source>
        <dbReference type="PROSITE" id="PS51382"/>
    </source>
</evidence>
<dbReference type="EMBL" id="CAADRP010000668">
    <property type="protein sequence ID" value="VFU30833.1"/>
    <property type="molecule type" value="Genomic_DNA"/>
</dbReference>
<feature type="transmembrane region" description="Helical" evidence="6">
    <location>
        <begin position="337"/>
        <end position="355"/>
    </location>
</feature>
<feature type="transmembrane region" description="Helical" evidence="6">
    <location>
        <begin position="314"/>
        <end position="331"/>
    </location>
</feature>
<dbReference type="PANTHER" id="PTHR23510">
    <property type="entry name" value="INNER MEMBRANE TRANSPORT PROTEIN YAJR"/>
    <property type="match status" value="1"/>
</dbReference>
<keyword evidence="3 6" id="KW-0812">Transmembrane</keyword>
<protein>
    <recommendedName>
        <fullName evidence="7">SPX domain-containing protein</fullName>
    </recommendedName>
</protein>
<accession>A0A6N2KS46</accession>
<dbReference type="GO" id="GO:1905011">
    <property type="term" value="P:transmembrane phosphate ion transport from cytosol to vacuole"/>
    <property type="evidence" value="ECO:0007669"/>
    <property type="project" value="TreeGrafter"/>
</dbReference>
<organism evidence="8">
    <name type="scientific">Salix viminalis</name>
    <name type="common">Common osier</name>
    <name type="synonym">Basket willow</name>
    <dbReference type="NCBI Taxonomy" id="40686"/>
    <lineage>
        <taxon>Eukaryota</taxon>
        <taxon>Viridiplantae</taxon>
        <taxon>Streptophyta</taxon>
        <taxon>Embryophyta</taxon>
        <taxon>Tracheophyta</taxon>
        <taxon>Spermatophyta</taxon>
        <taxon>Magnoliopsida</taxon>
        <taxon>eudicotyledons</taxon>
        <taxon>Gunneridae</taxon>
        <taxon>Pentapetalae</taxon>
        <taxon>rosids</taxon>
        <taxon>fabids</taxon>
        <taxon>Malpighiales</taxon>
        <taxon>Salicaceae</taxon>
        <taxon>Saliceae</taxon>
        <taxon>Salix</taxon>
    </lineage>
</organism>
<evidence type="ECO:0000256" key="3">
    <source>
        <dbReference type="ARBA" id="ARBA00022692"/>
    </source>
</evidence>
<evidence type="ECO:0000256" key="1">
    <source>
        <dbReference type="ARBA" id="ARBA00004141"/>
    </source>
</evidence>
<gene>
    <name evidence="8" type="ORF">SVIM_LOCUS124051</name>
</gene>
<feature type="transmembrane region" description="Helical" evidence="6">
    <location>
        <begin position="601"/>
        <end position="625"/>
    </location>
</feature>
<keyword evidence="5 6" id="KW-0472">Membrane</keyword>
<proteinExistence type="inferred from homology"/>
<dbReference type="InterPro" id="IPR045264">
    <property type="entry name" value="SPXM_SPX_plant"/>
</dbReference>
<feature type="transmembrane region" description="Helical" evidence="6">
    <location>
        <begin position="410"/>
        <end position="428"/>
    </location>
</feature>
<dbReference type="SUPFAM" id="SSF103473">
    <property type="entry name" value="MFS general substrate transporter"/>
    <property type="match status" value="1"/>
</dbReference>
<feature type="transmembrane region" description="Helical" evidence="6">
    <location>
        <begin position="279"/>
        <end position="302"/>
    </location>
</feature>
<feature type="transmembrane region" description="Helical" evidence="6">
    <location>
        <begin position="545"/>
        <end position="564"/>
    </location>
</feature>
<dbReference type="PROSITE" id="PS51382">
    <property type="entry name" value="SPX"/>
    <property type="match status" value="1"/>
</dbReference>
<feature type="transmembrane region" description="Helical" evidence="6">
    <location>
        <begin position="513"/>
        <end position="539"/>
    </location>
</feature>
<dbReference type="PANTHER" id="PTHR23510:SF75">
    <property type="entry name" value="SPX DOMAIN-CONTAINING PROTEIN"/>
    <property type="match status" value="1"/>
</dbReference>
<dbReference type="GO" id="GO:0022857">
    <property type="term" value="F:transmembrane transporter activity"/>
    <property type="evidence" value="ECO:0007669"/>
    <property type="project" value="InterPro"/>
</dbReference>
<keyword evidence="4 6" id="KW-1133">Transmembrane helix</keyword>
<feature type="transmembrane region" description="Helical" evidence="6">
    <location>
        <begin position="576"/>
        <end position="595"/>
    </location>
</feature>
<comment type="similarity">
    <text evidence="2">Belongs to the major facilitator superfamily.</text>
</comment>
<feature type="transmembrane region" description="Helical" evidence="6">
    <location>
        <begin position="376"/>
        <end position="398"/>
    </location>
</feature>
<evidence type="ECO:0000313" key="8">
    <source>
        <dbReference type="EMBL" id="VFU30833.1"/>
    </source>
</evidence>
<evidence type="ECO:0000256" key="2">
    <source>
        <dbReference type="ARBA" id="ARBA00008335"/>
    </source>
</evidence>
<dbReference type="Gene3D" id="1.20.1250.20">
    <property type="entry name" value="MFS general substrate transporter like domains"/>
    <property type="match status" value="1"/>
</dbReference>
<feature type="domain" description="SPX" evidence="7">
    <location>
        <begin position="2"/>
        <end position="145"/>
    </location>
</feature>
<sequence>MVAFGKKLKERQIQEWQGYYINYKLMKKKVRQYAQQIEVGTQDRRHVLKDFSRMLDNQIEKIVLFLLEQQGLLASRIAELNEQQEALQKQPVISQISQLREAYREVGQDLLKLLCFIEINAIGLRKILKKVDKRFGYRFTDYYVKTRANHPYSQLQQVFKHVGLGAVVGAVSRNLHELQEHQGSYLSIYDQPALPLQDPVVDSMKAAVDRLTHSTNFLVFLGQHALIMQEELPTPDEPVDDQNYHFMSLILNLANTFLYMVNTYIIVPTADDYSMSLGAAATVCGIVIGSMAVAQVFSSVYFSAWSNKSYFRPLVFSSIVLFIGNAMYALAYDFNSIAVLLLGRLFCGLGSARAVNRRYISDCVPLKIRMQASAGFVSASALGMACGPALAGLLQTNFKIYKLTFNQDTLPGWVMSLAWLIYLAWLWISFKEPSHVTEESSTAQESTPEPVENDVLEKGLKQPLLLSSEDKGVTEDGDGEFDGSDEASEEARVSATSIGSAYRLLTPSVKVQLLIYFMLKYAMEILLSESSVVTTYYFGWSTSSVAIFLACLGLTVLPVNIVVGSYISNMFEDRQILLASQIMVCVGILLSFHIISPYTVPQYVCSGLILFVSAEVLEGVNLALLSRVMSSRLARGTFNGGLLSTEAGTLARVVADGTITMVGYLGESKLLNITLLPSLVICIASIVATCFTYNSLY</sequence>
<feature type="transmembrane region" description="Helical" evidence="6">
    <location>
        <begin position="249"/>
        <end position="267"/>
    </location>
</feature>